<dbReference type="GO" id="GO:0009847">
    <property type="term" value="P:spore germination"/>
    <property type="evidence" value="ECO:0007669"/>
    <property type="project" value="InterPro"/>
</dbReference>
<feature type="transmembrane region" description="Helical" evidence="4">
    <location>
        <begin position="398"/>
        <end position="416"/>
    </location>
</feature>
<dbReference type="PANTHER" id="PTHR22550">
    <property type="entry name" value="SPORE GERMINATION PROTEIN"/>
    <property type="match status" value="1"/>
</dbReference>
<evidence type="ECO:0000256" key="3">
    <source>
        <dbReference type="SAM" id="MobiDB-lite"/>
    </source>
</evidence>
<proteinExistence type="inferred from homology"/>
<dbReference type="OrthoDB" id="9772630at2"/>
<dbReference type="EMBL" id="FOXR01000001">
    <property type="protein sequence ID" value="SFP62149.1"/>
    <property type="molecule type" value="Genomic_DNA"/>
</dbReference>
<feature type="compositionally biased region" description="Polar residues" evidence="3">
    <location>
        <begin position="1"/>
        <end position="10"/>
    </location>
</feature>
<evidence type="ECO:0000313" key="5">
    <source>
        <dbReference type="EMBL" id="SFP62149.1"/>
    </source>
</evidence>
<sequence length="533" mass="59761">MKYIDSQPNPKNREKMEENNPPRLKSEEQVDLTLDKEVSKNLEKFKAFLKDSSDVVFREFSLGTQSIPCALVYVDGLVNTAIINEQILKPMMYQIALLETSLNRTIQPDKIFEVVKLHALAIGEVKEVKTLDDAFLRVLSGEVAVMVEGFDKILIANARGWPQRGIQEPPSEIVIRGPREGFTETLRVNTALLRRRIKDPNLVIKTVQVGRRGKTDVAYAYIKGIANQELVEEVERRLSQIDVDIFMDSSQLEHYIQDSYLTSFPQIEVTERPDKTVASLVEGRVAILMDNSPYALIVPATFYQFFQSAEDYYERWVLSSVIRLLRWSGAILASLTPALYVAIVSFHPGFIPTNLAISIAATRATVPFPAFVEALLMEITFELLREAGARLPRAIGQTIGIVGGLIIGDAAVRAGITSPIMVIVVAITAIASFLIPSYSVAMAIRLLRFPFIILAALLGIYGVILGFIILNVHLVTIKSFGVSYMTPQAPMRHQDWKDFLIRMSSQIMMRRPTSTYAVDIDRRNQDPVKEEAQ</sequence>
<dbReference type="AlphaFoldDB" id="A0A1I5RUB3"/>
<keyword evidence="2 4" id="KW-0472">Membrane</keyword>
<dbReference type="PIRSF" id="PIRSF005690">
    <property type="entry name" value="GerBA"/>
    <property type="match status" value="1"/>
</dbReference>
<dbReference type="InterPro" id="IPR004995">
    <property type="entry name" value="Spore_Ger"/>
</dbReference>
<dbReference type="InterPro" id="IPR050768">
    <property type="entry name" value="UPF0353/GerABKA_families"/>
</dbReference>
<evidence type="ECO:0000313" key="6">
    <source>
        <dbReference type="Proteomes" id="UP000198577"/>
    </source>
</evidence>
<feature type="transmembrane region" description="Helical" evidence="4">
    <location>
        <begin position="451"/>
        <end position="470"/>
    </location>
</feature>
<reference evidence="5 6" key="1">
    <citation type="submission" date="2016-10" db="EMBL/GenBank/DDBJ databases">
        <authorList>
            <person name="de Groot N.N."/>
        </authorList>
    </citation>
    <scope>NUCLEOTIDE SEQUENCE [LARGE SCALE GENOMIC DNA]</scope>
    <source>
        <strain evidence="5 6">DSM 20678</strain>
    </source>
</reference>
<gene>
    <name evidence="5" type="ORF">SAMN05444406_101123</name>
</gene>
<feature type="region of interest" description="Disordered" evidence="3">
    <location>
        <begin position="1"/>
        <end position="29"/>
    </location>
</feature>
<dbReference type="GO" id="GO:0016020">
    <property type="term" value="C:membrane"/>
    <property type="evidence" value="ECO:0007669"/>
    <property type="project" value="InterPro"/>
</dbReference>
<dbReference type="PANTHER" id="PTHR22550:SF5">
    <property type="entry name" value="LEUCINE ZIPPER PROTEIN 4"/>
    <property type="match status" value="1"/>
</dbReference>
<keyword evidence="4" id="KW-1133">Transmembrane helix</keyword>
<keyword evidence="6" id="KW-1185">Reference proteome</keyword>
<feature type="compositionally biased region" description="Basic and acidic residues" evidence="3">
    <location>
        <begin position="11"/>
        <end position="29"/>
    </location>
</feature>
<keyword evidence="4" id="KW-0812">Transmembrane</keyword>
<evidence type="ECO:0000256" key="4">
    <source>
        <dbReference type="SAM" id="Phobius"/>
    </source>
</evidence>
<name>A0A1I5RUB3_9FIRM</name>
<evidence type="ECO:0000256" key="2">
    <source>
        <dbReference type="ARBA" id="ARBA00023136"/>
    </source>
</evidence>
<organism evidence="5 6">
    <name type="scientific">Caldicoprobacter faecalis</name>
    <dbReference type="NCBI Taxonomy" id="937334"/>
    <lineage>
        <taxon>Bacteria</taxon>
        <taxon>Bacillati</taxon>
        <taxon>Bacillota</taxon>
        <taxon>Clostridia</taxon>
        <taxon>Caldicoprobacterales</taxon>
        <taxon>Caldicoprobacteraceae</taxon>
        <taxon>Caldicoprobacter</taxon>
    </lineage>
</organism>
<dbReference type="RefSeq" id="WP_025746675.1">
    <property type="nucleotide sequence ID" value="NZ_FOXR01000001.1"/>
</dbReference>
<evidence type="ECO:0000256" key="1">
    <source>
        <dbReference type="ARBA" id="ARBA00005278"/>
    </source>
</evidence>
<protein>
    <submittedName>
        <fullName evidence="5">Spore germination protein</fullName>
    </submittedName>
</protein>
<dbReference type="Proteomes" id="UP000198577">
    <property type="component" value="Unassembled WGS sequence"/>
</dbReference>
<dbReference type="Pfam" id="PF03323">
    <property type="entry name" value="GerA"/>
    <property type="match status" value="1"/>
</dbReference>
<comment type="similarity">
    <text evidence="1">Belongs to the GerABKA family.</text>
</comment>
<accession>A0A1I5RUB3</accession>
<feature type="transmembrane region" description="Helical" evidence="4">
    <location>
        <begin position="422"/>
        <end position="444"/>
    </location>
</feature>
<dbReference type="STRING" id="937334.SAMN05444406_101123"/>